<evidence type="ECO:0000256" key="5">
    <source>
        <dbReference type="ARBA" id="ARBA00022723"/>
    </source>
</evidence>
<dbReference type="SUPFAM" id="SSF46626">
    <property type="entry name" value="Cytochrome c"/>
    <property type="match status" value="1"/>
</dbReference>
<dbReference type="PANTHER" id="PTHR10266">
    <property type="entry name" value="CYTOCHROME C1"/>
    <property type="match status" value="1"/>
</dbReference>
<evidence type="ECO:0000256" key="2">
    <source>
        <dbReference type="ARBA" id="ARBA00016165"/>
    </source>
</evidence>
<sequence>MNSFMTKTLKVAAGLALVVSLTAGAAMASEGFKEPEDHHFTFEGPFGTFDQAQLQRGYKVYREVCSACHSMHLMSFRNLGQKGGPFYDPKYKNPNDNPVVKQIASEFDVADIDPDTGDEITRKATTSDRFPSPFKNEEAAKASNSGAIPPDLSVITKAREGGANYVASMLAGFQPAPAGLEVAATQHYNPYVHGALATSWKGDPHKVPLGGVLAMPPPLADDKVAYDDGTKATLKQEAQDVAAFLEWASDPHATERKQMGVSVILFLLLMAGVTYAAYRQVWRGKH</sequence>
<evidence type="ECO:0000313" key="14">
    <source>
        <dbReference type="Proteomes" id="UP000199150"/>
    </source>
</evidence>
<feature type="binding site" description="covalent" evidence="9">
    <location>
        <position position="69"/>
    </location>
    <ligand>
        <name>heme c</name>
        <dbReference type="ChEBI" id="CHEBI:61717"/>
    </ligand>
</feature>
<evidence type="ECO:0000259" key="12">
    <source>
        <dbReference type="PROSITE" id="PS51007"/>
    </source>
</evidence>
<dbReference type="Gene3D" id="1.20.5.100">
    <property type="entry name" value="Cytochrome c1, transmembrane anchor, C-terminal"/>
    <property type="match status" value="1"/>
</dbReference>
<dbReference type="InterPro" id="IPR036909">
    <property type="entry name" value="Cyt_c-like_dom_sf"/>
</dbReference>
<feature type="binding site" description="covalent" evidence="9">
    <location>
        <position position="68"/>
    </location>
    <ligand>
        <name>heme c</name>
        <dbReference type="ChEBI" id="CHEBI:61717"/>
    </ligand>
</feature>
<evidence type="ECO:0000256" key="10">
    <source>
        <dbReference type="SAM" id="Phobius"/>
    </source>
</evidence>
<name>A0A1G4Q6M2_9CAUL</name>
<feature type="transmembrane region" description="Helical" evidence="10">
    <location>
        <begin position="259"/>
        <end position="278"/>
    </location>
</feature>
<feature type="domain" description="Cytochrome c" evidence="12">
    <location>
        <begin position="52"/>
        <end position="249"/>
    </location>
</feature>
<dbReference type="InterPro" id="IPR002326">
    <property type="entry name" value="Cyt_c1"/>
</dbReference>
<evidence type="ECO:0000256" key="11">
    <source>
        <dbReference type="SAM" id="SignalP"/>
    </source>
</evidence>
<keyword evidence="4 10" id="KW-0812">Transmembrane</keyword>
<evidence type="ECO:0000256" key="9">
    <source>
        <dbReference type="PIRSR" id="PIRSR602326-1"/>
    </source>
</evidence>
<dbReference type="AlphaFoldDB" id="A0A1G4Q6M2"/>
<reference evidence="14" key="1">
    <citation type="submission" date="2016-10" db="EMBL/GenBank/DDBJ databases">
        <authorList>
            <person name="Varghese N."/>
            <person name="Submissions S."/>
        </authorList>
    </citation>
    <scope>NUCLEOTIDE SEQUENCE [LARGE SCALE GENOMIC DNA]</scope>
    <source>
        <strain evidence="14">CGMCC 1.3431</strain>
    </source>
</reference>
<accession>A0A1G4Q6M2</accession>
<dbReference type="Proteomes" id="UP000199150">
    <property type="component" value="Unassembled WGS sequence"/>
</dbReference>
<dbReference type="OrthoDB" id="9808471at2"/>
<keyword evidence="6 10" id="KW-1133">Transmembrane helix</keyword>
<evidence type="ECO:0000256" key="1">
    <source>
        <dbReference type="ARBA" id="ARBA00004370"/>
    </source>
</evidence>
<keyword evidence="14" id="KW-1185">Reference proteome</keyword>
<evidence type="ECO:0000256" key="8">
    <source>
        <dbReference type="ARBA" id="ARBA00023136"/>
    </source>
</evidence>
<organism evidence="13 14">
    <name type="scientific">Asticcacaulis taihuensis</name>
    <dbReference type="NCBI Taxonomy" id="260084"/>
    <lineage>
        <taxon>Bacteria</taxon>
        <taxon>Pseudomonadati</taxon>
        <taxon>Pseudomonadota</taxon>
        <taxon>Alphaproteobacteria</taxon>
        <taxon>Caulobacterales</taxon>
        <taxon>Caulobacteraceae</taxon>
        <taxon>Asticcacaulis</taxon>
    </lineage>
</organism>
<gene>
    <name evidence="13" type="ORF">SAMN02927928_0961</name>
</gene>
<evidence type="ECO:0000256" key="7">
    <source>
        <dbReference type="ARBA" id="ARBA00023004"/>
    </source>
</evidence>
<keyword evidence="5 9" id="KW-0479">Metal-binding</keyword>
<keyword evidence="7 9" id="KW-0408">Iron</keyword>
<feature type="binding site" description="covalent" evidence="9">
    <location>
        <position position="215"/>
    </location>
    <ligand>
        <name>heme c</name>
        <dbReference type="ChEBI" id="CHEBI:61717"/>
    </ligand>
</feature>
<evidence type="ECO:0000256" key="3">
    <source>
        <dbReference type="ARBA" id="ARBA00022617"/>
    </source>
</evidence>
<dbReference type="PRINTS" id="PR00603">
    <property type="entry name" value="CYTOCHROMEC1"/>
</dbReference>
<dbReference type="GO" id="GO:0046872">
    <property type="term" value="F:metal ion binding"/>
    <property type="evidence" value="ECO:0007669"/>
    <property type="project" value="UniProtKB-KW"/>
</dbReference>
<dbReference type="GO" id="GO:0009055">
    <property type="term" value="F:electron transfer activity"/>
    <property type="evidence" value="ECO:0007669"/>
    <property type="project" value="InterPro"/>
</dbReference>
<proteinExistence type="predicted"/>
<comment type="cofactor">
    <cofactor evidence="9">
        <name>heme c</name>
        <dbReference type="ChEBI" id="CHEBI:61717"/>
    </cofactor>
    <text evidence="9">Binds 1 heme c group covalently per subunit.</text>
</comment>
<dbReference type="STRING" id="260084.SAMN02927928_0961"/>
<protein>
    <recommendedName>
        <fullName evidence="2">Cytochrome c1</fullName>
    </recommendedName>
</protein>
<dbReference type="PROSITE" id="PS51007">
    <property type="entry name" value="CYTC"/>
    <property type="match status" value="1"/>
</dbReference>
<evidence type="ECO:0000256" key="6">
    <source>
        <dbReference type="ARBA" id="ARBA00022989"/>
    </source>
</evidence>
<dbReference type="GO" id="GO:0020037">
    <property type="term" value="F:heme binding"/>
    <property type="evidence" value="ECO:0007669"/>
    <property type="project" value="InterPro"/>
</dbReference>
<dbReference type="PANTHER" id="PTHR10266:SF3">
    <property type="entry name" value="CYTOCHROME C1, HEME PROTEIN, MITOCHONDRIAL"/>
    <property type="match status" value="1"/>
</dbReference>
<comment type="subcellular location">
    <subcellularLocation>
        <location evidence="1">Membrane</location>
    </subcellularLocation>
</comment>
<dbReference type="EMBL" id="FMTS01000001">
    <property type="protein sequence ID" value="SCW40253.1"/>
    <property type="molecule type" value="Genomic_DNA"/>
</dbReference>
<dbReference type="GO" id="GO:0016020">
    <property type="term" value="C:membrane"/>
    <property type="evidence" value="ECO:0007669"/>
    <property type="project" value="UniProtKB-SubCell"/>
</dbReference>
<keyword evidence="8 10" id="KW-0472">Membrane</keyword>
<feature type="chain" id="PRO_5011700452" description="Cytochrome c1" evidence="11">
    <location>
        <begin position="29"/>
        <end position="286"/>
    </location>
</feature>
<feature type="binding site" description="covalent" evidence="9">
    <location>
        <position position="65"/>
    </location>
    <ligand>
        <name>heme c</name>
        <dbReference type="ChEBI" id="CHEBI:61717"/>
    </ligand>
</feature>
<evidence type="ECO:0000256" key="4">
    <source>
        <dbReference type="ARBA" id="ARBA00022692"/>
    </source>
</evidence>
<dbReference type="InterPro" id="IPR009056">
    <property type="entry name" value="Cyt_c-like_dom"/>
</dbReference>
<dbReference type="Gene3D" id="1.10.760.10">
    <property type="entry name" value="Cytochrome c-like domain"/>
    <property type="match status" value="1"/>
</dbReference>
<feature type="signal peptide" evidence="11">
    <location>
        <begin position="1"/>
        <end position="28"/>
    </location>
</feature>
<dbReference type="Pfam" id="PF02167">
    <property type="entry name" value="Cytochrom_C1"/>
    <property type="match status" value="1"/>
</dbReference>
<evidence type="ECO:0000313" key="13">
    <source>
        <dbReference type="EMBL" id="SCW40253.1"/>
    </source>
</evidence>
<keyword evidence="3 9" id="KW-0349">Heme</keyword>
<keyword evidence="11" id="KW-0732">Signal</keyword>